<dbReference type="AlphaFoldDB" id="A0A1X7SGL3"/>
<dbReference type="EnsemblMetazoa" id="Aqu2.1.01201_001">
    <property type="protein sequence ID" value="Aqu2.1.01201_001"/>
    <property type="gene ID" value="Aqu2.1.01201"/>
</dbReference>
<reference evidence="5" key="1">
    <citation type="submission" date="2017-05" db="UniProtKB">
        <authorList>
            <consortium name="EnsemblMetazoa"/>
        </authorList>
    </citation>
    <scope>IDENTIFICATION</scope>
</reference>
<dbReference type="OrthoDB" id="536948at2759"/>
<accession>A0A1X7SGL3</accession>
<feature type="disulfide bond" evidence="2">
    <location>
        <begin position="8"/>
        <end position="18"/>
    </location>
</feature>
<evidence type="ECO:0000256" key="3">
    <source>
        <dbReference type="SAM" id="Phobius"/>
    </source>
</evidence>
<dbReference type="InterPro" id="IPR036772">
    <property type="entry name" value="SRCR-like_dom_sf"/>
</dbReference>
<keyword evidence="1 2" id="KW-1015">Disulfide bond</keyword>
<evidence type="ECO:0000259" key="4">
    <source>
        <dbReference type="PROSITE" id="PS50287"/>
    </source>
</evidence>
<organism evidence="5">
    <name type="scientific">Amphimedon queenslandica</name>
    <name type="common">Sponge</name>
    <dbReference type="NCBI Taxonomy" id="400682"/>
    <lineage>
        <taxon>Eukaryota</taxon>
        <taxon>Metazoa</taxon>
        <taxon>Porifera</taxon>
        <taxon>Demospongiae</taxon>
        <taxon>Heteroscleromorpha</taxon>
        <taxon>Haplosclerida</taxon>
        <taxon>Niphatidae</taxon>
        <taxon>Amphimedon</taxon>
    </lineage>
</organism>
<dbReference type="PROSITE" id="PS50287">
    <property type="entry name" value="SRCR_2"/>
    <property type="match status" value="1"/>
</dbReference>
<feature type="domain" description="SRCR" evidence="4">
    <location>
        <begin position="1"/>
        <end position="37"/>
    </location>
</feature>
<sequence length="207" mass="22535">MFTGLGQCSGNEYNLLACSIRDSFGCDHSEDVGVSCSLDTCESLPSPTPSTIILTVTNSFCEPPSSSPFNLSSITVTTIPVIVTATATVESTQSTAVIMSAIILPVILLMITVLLISLTLIIYYYRIRKAVNRKPVSGKRTPTAKLDNDVVFNIRYNDTNQQISCSQFTSFPLPTILENQVSDGTNDQDYTAMHSSCNHIYEDATKI</sequence>
<protein>
    <recommendedName>
        <fullName evidence="4">SRCR domain-containing protein</fullName>
    </recommendedName>
</protein>
<evidence type="ECO:0000256" key="1">
    <source>
        <dbReference type="ARBA" id="ARBA00023157"/>
    </source>
</evidence>
<keyword evidence="3" id="KW-1133">Transmembrane helix</keyword>
<dbReference type="GO" id="GO:0016020">
    <property type="term" value="C:membrane"/>
    <property type="evidence" value="ECO:0007669"/>
    <property type="project" value="InterPro"/>
</dbReference>
<keyword evidence="3" id="KW-0472">Membrane</keyword>
<dbReference type="SUPFAM" id="SSF56487">
    <property type="entry name" value="SRCR-like"/>
    <property type="match status" value="1"/>
</dbReference>
<keyword evidence="3" id="KW-0812">Transmembrane</keyword>
<comment type="caution">
    <text evidence="2">Lacks conserved residue(s) required for the propagation of feature annotation.</text>
</comment>
<dbReference type="InterPro" id="IPR001190">
    <property type="entry name" value="SRCR"/>
</dbReference>
<feature type="transmembrane region" description="Helical" evidence="3">
    <location>
        <begin position="102"/>
        <end position="125"/>
    </location>
</feature>
<evidence type="ECO:0000256" key="2">
    <source>
        <dbReference type="PROSITE-ProRule" id="PRU00196"/>
    </source>
</evidence>
<evidence type="ECO:0000313" key="5">
    <source>
        <dbReference type="EnsemblMetazoa" id="Aqu2.1.01201_001"/>
    </source>
</evidence>
<proteinExistence type="predicted"/>
<dbReference type="InParanoid" id="A0A1X7SGL3"/>
<name>A0A1X7SGL3_AMPQE</name>